<keyword evidence="1" id="KW-0472">Membrane</keyword>
<feature type="transmembrane region" description="Helical" evidence="1">
    <location>
        <begin position="106"/>
        <end position="123"/>
    </location>
</feature>
<dbReference type="AlphaFoldDB" id="A0A1G8F3J7"/>
<keyword evidence="1" id="KW-1133">Transmembrane helix</keyword>
<gene>
    <name evidence="2" type="ORF">SAMN05216352_102508</name>
</gene>
<dbReference type="RefSeq" id="WP_091582016.1">
    <property type="nucleotide sequence ID" value="NZ_FNDU01000002.1"/>
</dbReference>
<feature type="transmembrane region" description="Helical" evidence="1">
    <location>
        <begin position="7"/>
        <end position="26"/>
    </location>
</feature>
<protein>
    <recommendedName>
        <fullName evidence="4">DUF5668 domain-containing protein</fullName>
    </recommendedName>
</protein>
<sequence length="160" mass="17700">MKKQSIFYGILLAGIGLLMIIHIWNFSVPAQWLKWPTILLIAGLAFTAEALSSRASLSFLPGILLLLLGAHLHLVSLSSYWPDHPGMYGAIIGIAILMDYLKTRSSGWFSGLLLLAVSGVYFFEEELHRFLDSTLLAPALRFAPFVLLGVGLYLALLKKR</sequence>
<proteinExistence type="predicted"/>
<dbReference type="EMBL" id="FNDU01000002">
    <property type="protein sequence ID" value="SDH76704.1"/>
    <property type="molecule type" value="Genomic_DNA"/>
</dbReference>
<name>A0A1G8F3J7_9BACI</name>
<evidence type="ECO:0008006" key="4">
    <source>
        <dbReference type="Google" id="ProtNLM"/>
    </source>
</evidence>
<reference evidence="2 3" key="1">
    <citation type="submission" date="2016-10" db="EMBL/GenBank/DDBJ databases">
        <authorList>
            <person name="de Groot N.N."/>
        </authorList>
    </citation>
    <scope>NUCLEOTIDE SEQUENCE [LARGE SCALE GENOMIC DNA]</scope>
    <source>
        <strain evidence="3">P4B,CCM 7963,CECT 7998,DSM 25260,IBRC-M 10614,KCTC 13821</strain>
    </source>
</reference>
<feature type="transmembrane region" description="Helical" evidence="1">
    <location>
        <begin position="32"/>
        <end position="52"/>
    </location>
</feature>
<evidence type="ECO:0000313" key="3">
    <source>
        <dbReference type="Proteomes" id="UP000199017"/>
    </source>
</evidence>
<evidence type="ECO:0000313" key="2">
    <source>
        <dbReference type="EMBL" id="SDH76704.1"/>
    </source>
</evidence>
<feature type="transmembrane region" description="Helical" evidence="1">
    <location>
        <begin position="59"/>
        <end position="79"/>
    </location>
</feature>
<dbReference type="OrthoDB" id="2989824at2"/>
<evidence type="ECO:0000256" key="1">
    <source>
        <dbReference type="SAM" id="Phobius"/>
    </source>
</evidence>
<dbReference type="STRING" id="930129.SAMN05216352_102508"/>
<feature type="transmembrane region" description="Helical" evidence="1">
    <location>
        <begin position="85"/>
        <end position="101"/>
    </location>
</feature>
<keyword evidence="3" id="KW-1185">Reference proteome</keyword>
<organism evidence="2 3">
    <name type="scientific">Alteribacillus bidgolensis</name>
    <dbReference type="NCBI Taxonomy" id="930129"/>
    <lineage>
        <taxon>Bacteria</taxon>
        <taxon>Bacillati</taxon>
        <taxon>Bacillota</taxon>
        <taxon>Bacilli</taxon>
        <taxon>Bacillales</taxon>
        <taxon>Bacillaceae</taxon>
        <taxon>Alteribacillus</taxon>
    </lineage>
</organism>
<dbReference type="Proteomes" id="UP000199017">
    <property type="component" value="Unassembled WGS sequence"/>
</dbReference>
<accession>A0A1G8F3J7</accession>
<feature type="transmembrane region" description="Helical" evidence="1">
    <location>
        <begin position="135"/>
        <end position="156"/>
    </location>
</feature>
<keyword evidence="1" id="KW-0812">Transmembrane</keyword>